<dbReference type="InterPro" id="IPR018517">
    <property type="entry name" value="tRNA_hU_synthase_CS"/>
</dbReference>
<dbReference type="InterPro" id="IPR013785">
    <property type="entry name" value="Aldolase_TIM"/>
</dbReference>
<keyword evidence="14" id="KW-0547">Nucleotide-binding</keyword>
<sequence length="317" mass="34518">MKTKPVEAGGRVIANNVFCAPLAGYTDFAFRKICYRYGAGLCFTEMVSAKGLAYNNEATRALLHTDPSEKDTAAQLFGSDPDIMRAACESECMKDFSAVDINMGCPVPKVFKNGEGSALLGNMPLAEKIISACKKSGKRVFVKFRTGIAEEKKVTAEFAKLCEGAGADLITVHGRTRDKYYAGEPDYKEIAAAKNVVSIPVIANGGIFSDKDAEAMMEKTGADGVMVARAALYDPHVFAEITESGVPRDVKGDVLAQIEDMLPFYGERFTVVQMRKMLSFYIRGMRGCAEWRKRLFAADSLSALLGILCEIFPEDGQ</sequence>
<evidence type="ECO:0000256" key="1">
    <source>
        <dbReference type="ARBA" id="ARBA00001917"/>
    </source>
</evidence>
<comment type="catalytic activity">
    <reaction evidence="10">
        <text>a 5,6-dihydrouridine in tRNA + NADP(+) = a uridine in tRNA + NADPH + H(+)</text>
        <dbReference type="Rhea" id="RHEA:23624"/>
        <dbReference type="Rhea" id="RHEA-COMP:13339"/>
        <dbReference type="Rhea" id="RHEA-COMP:13887"/>
        <dbReference type="ChEBI" id="CHEBI:15378"/>
        <dbReference type="ChEBI" id="CHEBI:57783"/>
        <dbReference type="ChEBI" id="CHEBI:58349"/>
        <dbReference type="ChEBI" id="CHEBI:65315"/>
        <dbReference type="ChEBI" id="CHEBI:74443"/>
    </reaction>
</comment>
<dbReference type="Gene3D" id="1.10.1200.80">
    <property type="entry name" value="Putative flavin oxidoreducatase, domain 2"/>
    <property type="match status" value="1"/>
</dbReference>
<evidence type="ECO:0000256" key="6">
    <source>
        <dbReference type="ARBA" id="ARBA00022694"/>
    </source>
</evidence>
<name>A0A9D2CZL7_9FIRM</name>
<comment type="catalytic activity">
    <reaction evidence="11">
        <text>a 5,6-dihydrouridine in tRNA + NAD(+) = a uridine in tRNA + NADH + H(+)</text>
        <dbReference type="Rhea" id="RHEA:54452"/>
        <dbReference type="Rhea" id="RHEA-COMP:13339"/>
        <dbReference type="Rhea" id="RHEA-COMP:13887"/>
        <dbReference type="ChEBI" id="CHEBI:15378"/>
        <dbReference type="ChEBI" id="CHEBI:57540"/>
        <dbReference type="ChEBI" id="CHEBI:57945"/>
        <dbReference type="ChEBI" id="CHEBI:65315"/>
        <dbReference type="ChEBI" id="CHEBI:74443"/>
    </reaction>
</comment>
<dbReference type="InterPro" id="IPR035587">
    <property type="entry name" value="DUS-like_FMN-bd"/>
</dbReference>
<protein>
    <recommendedName>
        <fullName evidence="12">tRNA-dihydrouridine synthase</fullName>
        <ecNumber evidence="12">1.3.1.-</ecNumber>
    </recommendedName>
</protein>
<feature type="active site" description="Proton donor" evidence="13">
    <location>
        <position position="105"/>
    </location>
</feature>
<dbReference type="InterPro" id="IPR024036">
    <property type="entry name" value="tRNA-dHydroUridine_Synthase_C"/>
</dbReference>
<evidence type="ECO:0000256" key="9">
    <source>
        <dbReference type="ARBA" id="ARBA00023002"/>
    </source>
</evidence>
<comment type="function">
    <text evidence="2 12">Catalyzes the synthesis of 5,6-dihydrouridine (D), a modified base found in the D-loop of most tRNAs, via the reduction of the C5-C6 double bond in target uridines.</text>
</comment>
<dbReference type="PROSITE" id="PS01136">
    <property type="entry name" value="UPF0034"/>
    <property type="match status" value="1"/>
</dbReference>
<keyword evidence="8" id="KW-0694">RNA-binding</keyword>
<dbReference type="GO" id="GO:0050660">
    <property type="term" value="F:flavin adenine dinucleotide binding"/>
    <property type="evidence" value="ECO:0007669"/>
    <property type="project" value="InterPro"/>
</dbReference>
<reference evidence="16" key="1">
    <citation type="journal article" date="2021" name="PeerJ">
        <title>Extensive microbial diversity within the chicken gut microbiome revealed by metagenomics and culture.</title>
        <authorList>
            <person name="Gilroy R."/>
            <person name="Ravi A."/>
            <person name="Getino M."/>
            <person name="Pursley I."/>
            <person name="Horton D.L."/>
            <person name="Alikhan N.F."/>
            <person name="Baker D."/>
            <person name="Gharbi K."/>
            <person name="Hall N."/>
            <person name="Watson M."/>
            <person name="Adriaenssens E.M."/>
            <person name="Foster-Nyarko E."/>
            <person name="Jarju S."/>
            <person name="Secka A."/>
            <person name="Antonio M."/>
            <person name="Oren A."/>
            <person name="Chaudhuri R.R."/>
            <person name="La Ragione R."/>
            <person name="Hildebrand F."/>
            <person name="Pallen M.J."/>
        </authorList>
    </citation>
    <scope>NUCLEOTIDE SEQUENCE</scope>
    <source>
        <strain evidence="16">CHK187-5294</strain>
    </source>
</reference>
<dbReference type="PANTHER" id="PTHR45846:SF1">
    <property type="entry name" value="TRNA-DIHYDROURIDINE(47) SYNTHASE [NAD(P)(+)]-LIKE"/>
    <property type="match status" value="1"/>
</dbReference>
<feature type="binding site" evidence="14">
    <location>
        <begin position="204"/>
        <end position="206"/>
    </location>
    <ligand>
        <name>FMN</name>
        <dbReference type="ChEBI" id="CHEBI:58210"/>
    </ligand>
</feature>
<keyword evidence="4 12" id="KW-0285">Flavoprotein</keyword>
<keyword evidence="6 12" id="KW-0819">tRNA processing</keyword>
<evidence type="ECO:0000256" key="8">
    <source>
        <dbReference type="ARBA" id="ARBA00022884"/>
    </source>
</evidence>
<evidence type="ECO:0000256" key="4">
    <source>
        <dbReference type="ARBA" id="ARBA00022630"/>
    </source>
</evidence>
<dbReference type="EC" id="1.3.1.-" evidence="12"/>
<keyword evidence="7" id="KW-0521">NADP</keyword>
<accession>A0A9D2CZL7</accession>
<gene>
    <name evidence="16" type="ORF">H9727_05765</name>
</gene>
<feature type="binding site" evidence="14">
    <location>
        <begin position="228"/>
        <end position="229"/>
    </location>
    <ligand>
        <name>FMN</name>
        <dbReference type="ChEBI" id="CHEBI:58210"/>
    </ligand>
</feature>
<evidence type="ECO:0000256" key="13">
    <source>
        <dbReference type="PIRSR" id="PIRSR006621-1"/>
    </source>
</evidence>
<keyword evidence="9 12" id="KW-0560">Oxidoreductase</keyword>
<dbReference type="InterPro" id="IPR001269">
    <property type="entry name" value="DUS_fam"/>
</dbReference>
<comment type="caution">
    <text evidence="16">The sequence shown here is derived from an EMBL/GenBank/DDBJ whole genome shotgun (WGS) entry which is preliminary data.</text>
</comment>
<feature type="binding site" evidence="14">
    <location>
        <position position="75"/>
    </location>
    <ligand>
        <name>FMN</name>
        <dbReference type="ChEBI" id="CHEBI:58210"/>
    </ligand>
</feature>
<evidence type="ECO:0000313" key="17">
    <source>
        <dbReference type="Proteomes" id="UP000824132"/>
    </source>
</evidence>
<comment type="cofactor">
    <cofactor evidence="1 12 14">
        <name>FMN</name>
        <dbReference type="ChEBI" id="CHEBI:58210"/>
    </cofactor>
</comment>
<reference evidence="16" key="2">
    <citation type="submission" date="2021-04" db="EMBL/GenBank/DDBJ databases">
        <authorList>
            <person name="Gilroy R."/>
        </authorList>
    </citation>
    <scope>NUCLEOTIDE SEQUENCE</scope>
    <source>
        <strain evidence="16">CHK187-5294</strain>
    </source>
</reference>
<dbReference type="Gene3D" id="3.20.20.70">
    <property type="entry name" value="Aldolase class I"/>
    <property type="match status" value="1"/>
</dbReference>
<dbReference type="CDD" id="cd02801">
    <property type="entry name" value="DUS_like_FMN"/>
    <property type="match status" value="1"/>
</dbReference>
<evidence type="ECO:0000256" key="14">
    <source>
        <dbReference type="PIRSR" id="PIRSR006621-2"/>
    </source>
</evidence>
<keyword evidence="5 12" id="KW-0288">FMN</keyword>
<evidence type="ECO:0000313" key="16">
    <source>
        <dbReference type="EMBL" id="HIZ03776.1"/>
    </source>
</evidence>
<evidence type="ECO:0000256" key="5">
    <source>
        <dbReference type="ARBA" id="ARBA00022643"/>
    </source>
</evidence>
<dbReference type="EMBL" id="DXCL01000030">
    <property type="protein sequence ID" value="HIZ03776.1"/>
    <property type="molecule type" value="Genomic_DNA"/>
</dbReference>
<keyword evidence="3" id="KW-0820">tRNA-binding</keyword>
<dbReference type="GO" id="GO:0017150">
    <property type="term" value="F:tRNA dihydrouridine synthase activity"/>
    <property type="evidence" value="ECO:0007669"/>
    <property type="project" value="InterPro"/>
</dbReference>
<evidence type="ECO:0000256" key="7">
    <source>
        <dbReference type="ARBA" id="ARBA00022857"/>
    </source>
</evidence>
<evidence type="ECO:0000256" key="11">
    <source>
        <dbReference type="ARBA" id="ARBA00048802"/>
    </source>
</evidence>
<dbReference type="GO" id="GO:0000049">
    <property type="term" value="F:tRNA binding"/>
    <property type="evidence" value="ECO:0007669"/>
    <property type="project" value="UniProtKB-KW"/>
</dbReference>
<evidence type="ECO:0000256" key="3">
    <source>
        <dbReference type="ARBA" id="ARBA00022555"/>
    </source>
</evidence>
<evidence type="ECO:0000256" key="12">
    <source>
        <dbReference type="PIRNR" id="PIRNR006621"/>
    </source>
</evidence>
<evidence type="ECO:0000256" key="10">
    <source>
        <dbReference type="ARBA" id="ARBA00048205"/>
    </source>
</evidence>
<comment type="similarity">
    <text evidence="12">Belongs to the dus family.</text>
</comment>
<evidence type="ECO:0000256" key="2">
    <source>
        <dbReference type="ARBA" id="ARBA00002790"/>
    </source>
</evidence>
<dbReference type="Proteomes" id="UP000824132">
    <property type="component" value="Unassembled WGS sequence"/>
</dbReference>
<dbReference type="AlphaFoldDB" id="A0A9D2CZL7"/>
<feature type="binding site" evidence="14">
    <location>
        <position position="143"/>
    </location>
    <ligand>
        <name>FMN</name>
        <dbReference type="ChEBI" id="CHEBI:58210"/>
    </ligand>
</feature>
<dbReference type="PANTHER" id="PTHR45846">
    <property type="entry name" value="TRNA-DIHYDROURIDINE(47) SYNTHASE [NAD(P)(+)]-LIKE"/>
    <property type="match status" value="1"/>
</dbReference>
<feature type="binding site" evidence="14">
    <location>
        <position position="173"/>
    </location>
    <ligand>
        <name>FMN</name>
        <dbReference type="ChEBI" id="CHEBI:58210"/>
    </ligand>
</feature>
<dbReference type="Pfam" id="PF01207">
    <property type="entry name" value="Dus"/>
    <property type="match status" value="1"/>
</dbReference>
<evidence type="ECO:0000259" key="15">
    <source>
        <dbReference type="Pfam" id="PF01207"/>
    </source>
</evidence>
<dbReference type="PIRSF" id="PIRSF006621">
    <property type="entry name" value="Dus"/>
    <property type="match status" value="1"/>
</dbReference>
<organism evidence="16 17">
    <name type="scientific">Candidatus Borkfalkia avistercoris</name>
    <dbReference type="NCBI Taxonomy" id="2838504"/>
    <lineage>
        <taxon>Bacteria</taxon>
        <taxon>Bacillati</taxon>
        <taxon>Bacillota</taxon>
        <taxon>Clostridia</taxon>
        <taxon>Christensenellales</taxon>
        <taxon>Christensenellaceae</taxon>
        <taxon>Candidatus Borkfalkia</taxon>
    </lineage>
</organism>
<proteinExistence type="inferred from homology"/>
<dbReference type="SUPFAM" id="SSF51395">
    <property type="entry name" value="FMN-linked oxidoreductases"/>
    <property type="match status" value="1"/>
</dbReference>
<feature type="domain" description="DUS-like FMN-binding" evidence="15">
    <location>
        <begin position="19"/>
        <end position="299"/>
    </location>
</feature>